<dbReference type="InterPro" id="IPR041698">
    <property type="entry name" value="Methyltransf_25"/>
</dbReference>
<dbReference type="EMBL" id="FSRG01000003">
    <property type="protein sequence ID" value="SIN70218.1"/>
    <property type="molecule type" value="Genomic_DNA"/>
</dbReference>
<keyword evidence="1 3" id="KW-0808">Transferase</keyword>
<feature type="domain" description="Methyltransferase" evidence="2">
    <location>
        <begin position="73"/>
        <end position="167"/>
    </location>
</feature>
<sequence length="280" mass="32306">MNLFDALSTITHRPDVWSKYTAGQLWADPYVATQMLNFHLNQDVDLASRSERFIDESVAWLNTKFGLNEDTKVIDFGCGPGLYTSRFAQCGAEVTGVDFSANSIDYAKQYAEEHGLSITYVEQNYLEFETEAEFDLVTMIMCDFCALSPQQRGLLLKKWKRMLAADGSIVFDVYTDKAFAHRKESETYERNLMNHFWAPDDYFGFINVFKYIEEKVKLDKYTIVLPDETRVIYNWLQFFTLEALSEEVEAHGLRIDSVYNDVRGEEYTGSDEMAVVLRSA</sequence>
<dbReference type="Proteomes" id="UP000184694">
    <property type="component" value="Unassembled WGS sequence"/>
</dbReference>
<evidence type="ECO:0000259" key="2">
    <source>
        <dbReference type="Pfam" id="PF13649"/>
    </source>
</evidence>
<dbReference type="RefSeq" id="WP_074215057.1">
    <property type="nucleotide sequence ID" value="NZ_FSRG01000003.1"/>
</dbReference>
<evidence type="ECO:0000256" key="1">
    <source>
        <dbReference type="ARBA" id="ARBA00022679"/>
    </source>
</evidence>
<proteinExistence type="predicted"/>
<dbReference type="CDD" id="cd02440">
    <property type="entry name" value="AdoMet_MTases"/>
    <property type="match status" value="1"/>
</dbReference>
<evidence type="ECO:0000313" key="4">
    <source>
        <dbReference type="Proteomes" id="UP000184694"/>
    </source>
</evidence>
<dbReference type="STRING" id="1121457.SAMN02745161_0151"/>
<evidence type="ECO:0000313" key="3">
    <source>
        <dbReference type="EMBL" id="SIN70218.1"/>
    </source>
</evidence>
<accession>A0A1N6DHH4</accession>
<gene>
    <name evidence="3" type="ORF">SAMN02745161_0151</name>
</gene>
<keyword evidence="4" id="KW-1185">Reference proteome</keyword>
<organism evidence="3 4">
    <name type="scientific">Halodesulfovibrio marinisediminis DSM 17456</name>
    <dbReference type="NCBI Taxonomy" id="1121457"/>
    <lineage>
        <taxon>Bacteria</taxon>
        <taxon>Pseudomonadati</taxon>
        <taxon>Thermodesulfobacteriota</taxon>
        <taxon>Desulfovibrionia</taxon>
        <taxon>Desulfovibrionales</taxon>
        <taxon>Desulfovibrionaceae</taxon>
        <taxon>Halodesulfovibrio</taxon>
    </lineage>
</organism>
<dbReference type="AlphaFoldDB" id="A0A1N6DHH4"/>
<dbReference type="Gene3D" id="3.40.50.150">
    <property type="entry name" value="Vaccinia Virus protein VP39"/>
    <property type="match status" value="1"/>
</dbReference>
<dbReference type="GO" id="GO:0008168">
    <property type="term" value="F:methyltransferase activity"/>
    <property type="evidence" value="ECO:0007669"/>
    <property type="project" value="UniProtKB-KW"/>
</dbReference>
<dbReference type="PANTHER" id="PTHR43861">
    <property type="entry name" value="TRANS-ACONITATE 2-METHYLTRANSFERASE-RELATED"/>
    <property type="match status" value="1"/>
</dbReference>
<protein>
    <submittedName>
        <fullName evidence="3">Methyltransferase domain-containing protein</fullName>
    </submittedName>
</protein>
<dbReference type="OrthoDB" id="5522265at2"/>
<dbReference type="InterPro" id="IPR029063">
    <property type="entry name" value="SAM-dependent_MTases_sf"/>
</dbReference>
<name>A0A1N6DHH4_9BACT</name>
<dbReference type="Pfam" id="PF13649">
    <property type="entry name" value="Methyltransf_25"/>
    <property type="match status" value="1"/>
</dbReference>
<keyword evidence="3" id="KW-0489">Methyltransferase</keyword>
<dbReference type="SUPFAM" id="SSF53335">
    <property type="entry name" value="S-adenosyl-L-methionine-dependent methyltransferases"/>
    <property type="match status" value="1"/>
</dbReference>
<reference evidence="4" key="1">
    <citation type="submission" date="2016-11" db="EMBL/GenBank/DDBJ databases">
        <authorList>
            <person name="Varghese N."/>
            <person name="Submissions S."/>
        </authorList>
    </citation>
    <scope>NUCLEOTIDE SEQUENCE [LARGE SCALE GENOMIC DNA]</scope>
    <source>
        <strain evidence="4">DSM 17456</strain>
    </source>
</reference>
<dbReference type="GO" id="GO:0032259">
    <property type="term" value="P:methylation"/>
    <property type="evidence" value="ECO:0007669"/>
    <property type="project" value="UniProtKB-KW"/>
</dbReference>